<keyword evidence="1" id="KW-0436">Ligase</keyword>
<reference evidence="1" key="1">
    <citation type="submission" date="2023-04" db="EMBL/GenBank/DDBJ databases">
        <title>Chromosome-level genome of Chaenocephalus aceratus.</title>
        <authorList>
            <person name="Park H."/>
        </authorList>
    </citation>
    <scope>NUCLEOTIDE SEQUENCE</scope>
    <source>
        <strain evidence="1">DE</strain>
        <tissue evidence="1">Muscle</tissue>
    </source>
</reference>
<accession>A0AAD9BSG3</accession>
<protein>
    <submittedName>
        <fullName evidence="1">Proline--tRNA ligase</fullName>
    </submittedName>
</protein>
<feature type="non-terminal residue" evidence="1">
    <location>
        <position position="1"/>
    </location>
</feature>
<evidence type="ECO:0000313" key="2">
    <source>
        <dbReference type="Proteomes" id="UP001228049"/>
    </source>
</evidence>
<dbReference type="GO" id="GO:0016874">
    <property type="term" value="F:ligase activity"/>
    <property type="evidence" value="ECO:0007669"/>
    <property type="project" value="UniProtKB-KW"/>
</dbReference>
<gene>
    <name evidence="1" type="ORF">KUDE01_028831</name>
</gene>
<sequence>DILRLTEWVLAMSTWICHMATKRKEWSQRGLCVGNQNKPVRAYGCMEADKVTLAIKTLAGGLHARCIHGGVNSVYEWVFRVECGWMWGCLRGGQSGDPKAAAASLEKAKGPLNPSLYPAAAMRPRAARLNAFSPRKVYYSPMQTDTGGAPRTEIYLQPGGGAETWTCAITLPGFSVV</sequence>
<dbReference type="AlphaFoldDB" id="A0AAD9BSG3"/>
<dbReference type="EMBL" id="JASDAP010000018">
    <property type="protein sequence ID" value="KAK1888046.1"/>
    <property type="molecule type" value="Genomic_DNA"/>
</dbReference>
<comment type="caution">
    <text evidence="1">The sequence shown here is derived from an EMBL/GenBank/DDBJ whole genome shotgun (WGS) entry which is preliminary data.</text>
</comment>
<keyword evidence="2" id="KW-1185">Reference proteome</keyword>
<evidence type="ECO:0000313" key="1">
    <source>
        <dbReference type="EMBL" id="KAK1888046.1"/>
    </source>
</evidence>
<dbReference type="Proteomes" id="UP001228049">
    <property type="component" value="Unassembled WGS sequence"/>
</dbReference>
<name>A0AAD9BSG3_DISEL</name>
<feature type="non-terminal residue" evidence="1">
    <location>
        <position position="177"/>
    </location>
</feature>
<organism evidence="1 2">
    <name type="scientific">Dissostichus eleginoides</name>
    <name type="common">Patagonian toothfish</name>
    <name type="synonym">Dissostichus amissus</name>
    <dbReference type="NCBI Taxonomy" id="100907"/>
    <lineage>
        <taxon>Eukaryota</taxon>
        <taxon>Metazoa</taxon>
        <taxon>Chordata</taxon>
        <taxon>Craniata</taxon>
        <taxon>Vertebrata</taxon>
        <taxon>Euteleostomi</taxon>
        <taxon>Actinopterygii</taxon>
        <taxon>Neopterygii</taxon>
        <taxon>Teleostei</taxon>
        <taxon>Neoteleostei</taxon>
        <taxon>Acanthomorphata</taxon>
        <taxon>Eupercaria</taxon>
        <taxon>Perciformes</taxon>
        <taxon>Notothenioidei</taxon>
        <taxon>Nototheniidae</taxon>
        <taxon>Dissostichus</taxon>
    </lineage>
</organism>
<proteinExistence type="predicted"/>